<gene>
    <name evidence="2" type="ORF">KHLLAP_LOCUS10532</name>
</gene>
<dbReference type="EMBL" id="CAUWAG010000013">
    <property type="protein sequence ID" value="CAJ2510064.1"/>
    <property type="molecule type" value="Genomic_DNA"/>
</dbReference>
<sequence length="101" mass="11271">MALDEKYSQNSSPFPNALVTVHNDVAIGLGSESEITDDPYKEPGSSEDEDNTTTGGTKRGRDEDDEDDLELGNKRRKTGLGQWAYTEEEKYLEKGVRKMGR</sequence>
<name>A0AAI8VSX1_9PEZI</name>
<reference evidence="2" key="1">
    <citation type="submission" date="2023-10" db="EMBL/GenBank/DDBJ databases">
        <authorList>
            <person name="Hackl T."/>
        </authorList>
    </citation>
    <scope>NUCLEOTIDE SEQUENCE</scope>
</reference>
<comment type="caution">
    <text evidence="2">The sequence shown here is derived from an EMBL/GenBank/DDBJ whole genome shotgun (WGS) entry which is preliminary data.</text>
</comment>
<proteinExistence type="predicted"/>
<evidence type="ECO:0000313" key="2">
    <source>
        <dbReference type="EMBL" id="CAJ2510064.1"/>
    </source>
</evidence>
<accession>A0AAI8VSX1</accession>
<organism evidence="2 3">
    <name type="scientific">Anthostomella pinea</name>
    <dbReference type="NCBI Taxonomy" id="933095"/>
    <lineage>
        <taxon>Eukaryota</taxon>
        <taxon>Fungi</taxon>
        <taxon>Dikarya</taxon>
        <taxon>Ascomycota</taxon>
        <taxon>Pezizomycotina</taxon>
        <taxon>Sordariomycetes</taxon>
        <taxon>Xylariomycetidae</taxon>
        <taxon>Xylariales</taxon>
        <taxon>Xylariaceae</taxon>
        <taxon>Anthostomella</taxon>
    </lineage>
</organism>
<dbReference type="Proteomes" id="UP001295740">
    <property type="component" value="Unassembled WGS sequence"/>
</dbReference>
<feature type="region of interest" description="Disordered" evidence="1">
    <location>
        <begin position="29"/>
        <end position="84"/>
    </location>
</feature>
<evidence type="ECO:0000256" key="1">
    <source>
        <dbReference type="SAM" id="MobiDB-lite"/>
    </source>
</evidence>
<evidence type="ECO:0000313" key="3">
    <source>
        <dbReference type="Proteomes" id="UP001295740"/>
    </source>
</evidence>
<protein>
    <submittedName>
        <fullName evidence="2">Uu.00g059640.m01.CDS01</fullName>
    </submittedName>
</protein>
<keyword evidence="3" id="KW-1185">Reference proteome</keyword>
<dbReference type="AlphaFoldDB" id="A0AAI8VSX1"/>